<keyword evidence="1" id="KW-0472">Membrane</keyword>
<evidence type="ECO:0000313" key="2">
    <source>
        <dbReference type="EMBL" id="NOK37622.1"/>
    </source>
</evidence>
<dbReference type="AlphaFoldDB" id="A0A7Y4KPL3"/>
<keyword evidence="1" id="KW-0812">Transmembrane</keyword>
<name>A0A7Y4KPL3_9BACT</name>
<sequence length="169" mass="17942">MKSRAARGVTLLEVMATMAVMLLGVAAAMTVVSQTTRTNRRTLTANQAQVIAERELESILARGCEGTKDCSNLDNYSFTVYQTSEGVLRTTAPTAAGLVARAYTVDVDVDNSAKPGTAEGSKWGEPSINRVLAGVSKGTLLNVRVTVSWTEPSVRAGRQAVVLQTRLAP</sequence>
<dbReference type="RefSeq" id="WP_171437526.1">
    <property type="nucleotide sequence ID" value="NZ_JABFJV010000240.1"/>
</dbReference>
<dbReference type="EMBL" id="JABFJV010000240">
    <property type="protein sequence ID" value="NOK37622.1"/>
    <property type="molecule type" value="Genomic_DNA"/>
</dbReference>
<proteinExistence type="predicted"/>
<dbReference type="Proteomes" id="UP000563426">
    <property type="component" value="Unassembled WGS sequence"/>
</dbReference>
<feature type="transmembrane region" description="Helical" evidence="1">
    <location>
        <begin position="12"/>
        <end position="32"/>
    </location>
</feature>
<gene>
    <name evidence="2" type="ORF">HMI49_30930</name>
</gene>
<dbReference type="PROSITE" id="PS00409">
    <property type="entry name" value="PROKAR_NTER_METHYL"/>
    <property type="match status" value="1"/>
</dbReference>
<evidence type="ECO:0000313" key="3">
    <source>
        <dbReference type="Proteomes" id="UP000563426"/>
    </source>
</evidence>
<dbReference type="NCBIfam" id="TIGR02532">
    <property type="entry name" value="IV_pilin_GFxxxE"/>
    <property type="match status" value="1"/>
</dbReference>
<keyword evidence="1" id="KW-1133">Transmembrane helix</keyword>
<comment type="caution">
    <text evidence="2">The sequence shown here is derived from an EMBL/GenBank/DDBJ whole genome shotgun (WGS) entry which is preliminary data.</text>
</comment>
<evidence type="ECO:0000256" key="1">
    <source>
        <dbReference type="SAM" id="Phobius"/>
    </source>
</evidence>
<accession>A0A7Y4KPL3</accession>
<protein>
    <submittedName>
        <fullName evidence="2">Prepilin-type N-terminal cleavage/methylation domain-containing protein</fullName>
    </submittedName>
</protein>
<organism evidence="2 3">
    <name type="scientific">Corallococcus exercitus</name>
    <dbReference type="NCBI Taxonomy" id="2316736"/>
    <lineage>
        <taxon>Bacteria</taxon>
        <taxon>Pseudomonadati</taxon>
        <taxon>Myxococcota</taxon>
        <taxon>Myxococcia</taxon>
        <taxon>Myxococcales</taxon>
        <taxon>Cystobacterineae</taxon>
        <taxon>Myxococcaceae</taxon>
        <taxon>Corallococcus</taxon>
    </lineage>
</organism>
<keyword evidence="3" id="KW-1185">Reference proteome</keyword>
<reference evidence="2 3" key="1">
    <citation type="submission" date="2020-05" db="EMBL/GenBank/DDBJ databases">
        <authorList>
            <person name="Whitworth D."/>
        </authorList>
    </citation>
    <scope>NUCLEOTIDE SEQUENCE [LARGE SCALE GENOMIC DNA]</scope>
    <source>
        <strain evidence="2 3">AB043B</strain>
    </source>
</reference>
<dbReference type="InterPro" id="IPR012902">
    <property type="entry name" value="N_methyl_site"/>
</dbReference>
<dbReference type="Pfam" id="PF07963">
    <property type="entry name" value="N_methyl"/>
    <property type="match status" value="1"/>
</dbReference>